<organism evidence="2 3">
    <name type="scientific">Noviherbaspirillum album</name>
    <dbReference type="NCBI Taxonomy" id="3080276"/>
    <lineage>
        <taxon>Bacteria</taxon>
        <taxon>Pseudomonadati</taxon>
        <taxon>Pseudomonadota</taxon>
        <taxon>Betaproteobacteria</taxon>
        <taxon>Burkholderiales</taxon>
        <taxon>Oxalobacteraceae</taxon>
        <taxon>Noviherbaspirillum</taxon>
    </lineage>
</organism>
<name>A0ABU6JB62_9BURK</name>
<comment type="caution">
    <text evidence="2">The sequence shown here is derived from an EMBL/GenBank/DDBJ whole genome shotgun (WGS) entry which is preliminary data.</text>
</comment>
<evidence type="ECO:0000313" key="2">
    <source>
        <dbReference type="EMBL" id="MEC4720871.1"/>
    </source>
</evidence>
<dbReference type="EMBL" id="JAWIIV010000014">
    <property type="protein sequence ID" value="MEC4720871.1"/>
    <property type="molecule type" value="Genomic_DNA"/>
</dbReference>
<proteinExistence type="predicted"/>
<feature type="region of interest" description="Disordered" evidence="1">
    <location>
        <begin position="1"/>
        <end position="86"/>
    </location>
</feature>
<dbReference type="Proteomes" id="UP001352263">
    <property type="component" value="Unassembled WGS sequence"/>
</dbReference>
<reference evidence="2 3" key="1">
    <citation type="submission" date="2023-10" db="EMBL/GenBank/DDBJ databases">
        <title>Noviherbaspirillum sp. CPCC 100848 genome assembly.</title>
        <authorList>
            <person name="Li X.Y."/>
            <person name="Fang X.M."/>
        </authorList>
    </citation>
    <scope>NUCLEOTIDE SEQUENCE [LARGE SCALE GENOMIC DNA]</scope>
    <source>
        <strain evidence="2 3">CPCC 100848</strain>
    </source>
</reference>
<gene>
    <name evidence="2" type="ORF">RY831_17025</name>
</gene>
<evidence type="ECO:0000313" key="3">
    <source>
        <dbReference type="Proteomes" id="UP001352263"/>
    </source>
</evidence>
<keyword evidence="3" id="KW-1185">Reference proteome</keyword>
<evidence type="ECO:0000256" key="1">
    <source>
        <dbReference type="SAM" id="MobiDB-lite"/>
    </source>
</evidence>
<dbReference type="RefSeq" id="WP_326507585.1">
    <property type="nucleotide sequence ID" value="NZ_JAWIIV010000014.1"/>
</dbReference>
<feature type="compositionally biased region" description="Low complexity" evidence="1">
    <location>
        <begin position="7"/>
        <end position="19"/>
    </location>
</feature>
<protein>
    <submittedName>
        <fullName evidence="2">Uncharacterized protein</fullName>
    </submittedName>
</protein>
<sequence>MQDANTPPQSKPSQQSQPSADRPAPGSLEDLNVTAPYTSDAAGSDEADRTRGQPAQDAQDANNRDRHGLENQSVTKPAPIDVEQRH</sequence>
<accession>A0ABU6JB62</accession>